<gene>
    <name evidence="1" type="ORF">Fot_13829</name>
</gene>
<dbReference type="EMBL" id="JBFOLJ010000004">
    <property type="protein sequence ID" value="KAL2544596.1"/>
    <property type="molecule type" value="Genomic_DNA"/>
</dbReference>
<proteinExistence type="predicted"/>
<accession>A0ABD1W507</accession>
<sequence length="142" mass="15678">MEGADLSELIRIAEMNTARSHILNCELYKVLAMKVDKQHSTVVGVEDIDAMRLENQTFRSKLAASEDARALATYDVTKSRTIQRACAQAQRKAKSQLRACQNMVHTKDKELIEALAELSKARDMLASLGIPGYADPKDLAGT</sequence>
<evidence type="ECO:0000313" key="2">
    <source>
        <dbReference type="Proteomes" id="UP001604277"/>
    </source>
</evidence>
<dbReference type="Proteomes" id="UP001604277">
    <property type="component" value="Unassembled WGS sequence"/>
</dbReference>
<dbReference type="AlphaFoldDB" id="A0ABD1W507"/>
<reference evidence="2" key="1">
    <citation type="submission" date="2024-07" db="EMBL/GenBank/DDBJ databases">
        <title>Two chromosome-level genome assemblies of Korean endemic species Abeliophyllum distichum and Forsythia ovata (Oleaceae).</title>
        <authorList>
            <person name="Jang H."/>
        </authorList>
    </citation>
    <scope>NUCLEOTIDE SEQUENCE [LARGE SCALE GENOMIC DNA]</scope>
</reference>
<organism evidence="1 2">
    <name type="scientific">Forsythia ovata</name>
    <dbReference type="NCBI Taxonomy" id="205694"/>
    <lineage>
        <taxon>Eukaryota</taxon>
        <taxon>Viridiplantae</taxon>
        <taxon>Streptophyta</taxon>
        <taxon>Embryophyta</taxon>
        <taxon>Tracheophyta</taxon>
        <taxon>Spermatophyta</taxon>
        <taxon>Magnoliopsida</taxon>
        <taxon>eudicotyledons</taxon>
        <taxon>Gunneridae</taxon>
        <taxon>Pentapetalae</taxon>
        <taxon>asterids</taxon>
        <taxon>lamiids</taxon>
        <taxon>Lamiales</taxon>
        <taxon>Oleaceae</taxon>
        <taxon>Forsythieae</taxon>
        <taxon>Forsythia</taxon>
    </lineage>
</organism>
<name>A0ABD1W507_9LAMI</name>
<comment type="caution">
    <text evidence="1">The sequence shown here is derived from an EMBL/GenBank/DDBJ whole genome shotgun (WGS) entry which is preliminary data.</text>
</comment>
<evidence type="ECO:0000313" key="1">
    <source>
        <dbReference type="EMBL" id="KAL2544596.1"/>
    </source>
</evidence>
<protein>
    <submittedName>
        <fullName evidence="1">Uncharacterized protein</fullName>
    </submittedName>
</protein>
<keyword evidence="2" id="KW-1185">Reference proteome</keyword>